<name>A0A0F9CHN0_9ZZZZ</name>
<protein>
    <submittedName>
        <fullName evidence="1">Uncharacterized protein</fullName>
    </submittedName>
</protein>
<accession>A0A0F9CHN0</accession>
<reference evidence="1" key="1">
    <citation type="journal article" date="2015" name="Nature">
        <title>Complex archaea that bridge the gap between prokaryotes and eukaryotes.</title>
        <authorList>
            <person name="Spang A."/>
            <person name="Saw J.H."/>
            <person name="Jorgensen S.L."/>
            <person name="Zaremba-Niedzwiedzka K."/>
            <person name="Martijn J."/>
            <person name="Lind A.E."/>
            <person name="van Eijk R."/>
            <person name="Schleper C."/>
            <person name="Guy L."/>
            <person name="Ettema T.J."/>
        </authorList>
    </citation>
    <scope>NUCLEOTIDE SEQUENCE</scope>
</reference>
<comment type="caution">
    <text evidence="1">The sequence shown here is derived from an EMBL/GenBank/DDBJ whole genome shotgun (WGS) entry which is preliminary data.</text>
</comment>
<sequence length="43" mass="4633">TTSVPLVWNDTDTDSGDTEAGYIGVIVNGNTRYILLYSDPPTT</sequence>
<feature type="non-terminal residue" evidence="1">
    <location>
        <position position="1"/>
    </location>
</feature>
<gene>
    <name evidence="1" type="ORF">LCGC14_2665120</name>
</gene>
<evidence type="ECO:0000313" key="1">
    <source>
        <dbReference type="EMBL" id="KKK96206.1"/>
    </source>
</evidence>
<dbReference type="AlphaFoldDB" id="A0A0F9CHN0"/>
<dbReference type="EMBL" id="LAZR01046582">
    <property type="protein sequence ID" value="KKK96206.1"/>
    <property type="molecule type" value="Genomic_DNA"/>
</dbReference>
<organism evidence="1">
    <name type="scientific">marine sediment metagenome</name>
    <dbReference type="NCBI Taxonomy" id="412755"/>
    <lineage>
        <taxon>unclassified sequences</taxon>
        <taxon>metagenomes</taxon>
        <taxon>ecological metagenomes</taxon>
    </lineage>
</organism>
<proteinExistence type="predicted"/>